<evidence type="ECO:0000259" key="6">
    <source>
        <dbReference type="PROSITE" id="PS50011"/>
    </source>
</evidence>
<evidence type="ECO:0000256" key="2">
    <source>
        <dbReference type="ARBA" id="ARBA00022741"/>
    </source>
</evidence>
<keyword evidence="5" id="KW-0175">Coiled coil</keyword>
<feature type="coiled-coil region" evidence="5">
    <location>
        <begin position="122"/>
        <end position="231"/>
    </location>
</feature>
<dbReference type="GO" id="GO:0000165">
    <property type="term" value="P:MAPK cascade"/>
    <property type="evidence" value="ECO:0007669"/>
    <property type="project" value="UniProtKB-ARBA"/>
</dbReference>
<dbReference type="Gene3D" id="1.10.510.10">
    <property type="entry name" value="Transferase(Phosphotransferase) domain 1"/>
    <property type="match status" value="1"/>
</dbReference>
<keyword evidence="1" id="KW-0808">Transferase</keyword>
<feature type="domain" description="Protein kinase" evidence="6">
    <location>
        <begin position="261"/>
        <end position="516"/>
    </location>
</feature>
<proteinExistence type="predicted"/>
<comment type="caution">
    <text evidence="7">The sequence shown here is derived from an EMBL/GenBank/DDBJ whole genome shotgun (WGS) entry which is preliminary data.</text>
</comment>
<keyword evidence="4" id="KW-0067">ATP-binding</keyword>
<dbReference type="SUPFAM" id="SSF56112">
    <property type="entry name" value="Protein kinase-like (PK-like)"/>
    <property type="match status" value="1"/>
</dbReference>
<dbReference type="PROSITE" id="PS00108">
    <property type="entry name" value="PROTEIN_KINASE_ST"/>
    <property type="match status" value="1"/>
</dbReference>
<evidence type="ECO:0000313" key="8">
    <source>
        <dbReference type="Proteomes" id="UP000320333"/>
    </source>
</evidence>
<name>A0A507FLQ9_9FUNG</name>
<evidence type="ECO:0000256" key="3">
    <source>
        <dbReference type="ARBA" id="ARBA00022777"/>
    </source>
</evidence>
<accession>A0A507FLQ9</accession>
<dbReference type="PANTHER" id="PTHR48016:SF56">
    <property type="entry name" value="MAPKK KINASE"/>
    <property type="match status" value="1"/>
</dbReference>
<protein>
    <recommendedName>
        <fullName evidence="6">Protein kinase domain-containing protein</fullName>
    </recommendedName>
</protein>
<keyword evidence="2" id="KW-0547">Nucleotide-binding</keyword>
<evidence type="ECO:0000256" key="5">
    <source>
        <dbReference type="SAM" id="Coils"/>
    </source>
</evidence>
<dbReference type="InterPro" id="IPR000719">
    <property type="entry name" value="Prot_kinase_dom"/>
</dbReference>
<dbReference type="InterPro" id="IPR008271">
    <property type="entry name" value="Ser/Thr_kinase_AS"/>
</dbReference>
<dbReference type="PANTHER" id="PTHR48016">
    <property type="entry name" value="MAP KINASE KINASE KINASE SSK2-RELATED-RELATED"/>
    <property type="match status" value="1"/>
</dbReference>
<evidence type="ECO:0000313" key="7">
    <source>
        <dbReference type="EMBL" id="TPX77254.1"/>
    </source>
</evidence>
<dbReference type="GO" id="GO:0005524">
    <property type="term" value="F:ATP binding"/>
    <property type="evidence" value="ECO:0007669"/>
    <property type="project" value="UniProtKB-KW"/>
</dbReference>
<reference evidence="7 8" key="1">
    <citation type="journal article" date="2019" name="Sci. Rep.">
        <title>Comparative genomics of chytrid fungi reveal insights into the obligate biotrophic and pathogenic lifestyle of Synchytrium endobioticum.</title>
        <authorList>
            <person name="van de Vossenberg B.T.L.H."/>
            <person name="Warris S."/>
            <person name="Nguyen H.D.T."/>
            <person name="van Gent-Pelzer M.P.E."/>
            <person name="Joly D.L."/>
            <person name="van de Geest H.C."/>
            <person name="Bonants P.J.M."/>
            <person name="Smith D.S."/>
            <person name="Levesque C.A."/>
            <person name="van der Lee T.A.J."/>
        </authorList>
    </citation>
    <scope>NUCLEOTIDE SEQUENCE [LARGE SCALE GENOMIC DNA]</scope>
    <source>
        <strain evidence="7 8">CBS 675.73</strain>
    </source>
</reference>
<dbReference type="AlphaFoldDB" id="A0A507FLQ9"/>
<dbReference type="EMBL" id="QEAP01000025">
    <property type="protein sequence ID" value="TPX77254.1"/>
    <property type="molecule type" value="Genomic_DNA"/>
</dbReference>
<dbReference type="PROSITE" id="PS50011">
    <property type="entry name" value="PROTEIN_KINASE_DOM"/>
    <property type="match status" value="1"/>
</dbReference>
<evidence type="ECO:0000256" key="1">
    <source>
        <dbReference type="ARBA" id="ARBA00022679"/>
    </source>
</evidence>
<organism evidence="7 8">
    <name type="scientific">Chytriomyces confervae</name>
    <dbReference type="NCBI Taxonomy" id="246404"/>
    <lineage>
        <taxon>Eukaryota</taxon>
        <taxon>Fungi</taxon>
        <taxon>Fungi incertae sedis</taxon>
        <taxon>Chytridiomycota</taxon>
        <taxon>Chytridiomycota incertae sedis</taxon>
        <taxon>Chytridiomycetes</taxon>
        <taxon>Chytridiales</taxon>
        <taxon>Chytriomycetaceae</taxon>
        <taxon>Chytriomyces</taxon>
    </lineage>
</organism>
<keyword evidence="8" id="KW-1185">Reference proteome</keyword>
<dbReference type="InterPro" id="IPR011009">
    <property type="entry name" value="Kinase-like_dom_sf"/>
</dbReference>
<keyword evidence="3" id="KW-0418">Kinase</keyword>
<dbReference type="Proteomes" id="UP000320333">
    <property type="component" value="Unassembled WGS sequence"/>
</dbReference>
<sequence length="645" mass="72069">MTALFSLGLNATYAPAPASRLVRWQDAVITMERDKVRECLEKLKEKDVQMKQMKHEHAVQVQMLMDAAAAAEARRVEEVRSLQLDCYLLSSAIYEWEQKSRNFEHASIYSQLDRGVDERMFSETLEATLEQATLVHQELRQENQQSLRRTAEKESLMKMELEILHQENQQNLRRTAEKESLMKRELESLRQENQQNLRRTAEKESLMKRELESLRSMNTRLQQEKADRERALLTNESPIPPDAALRMFRGIVSPQEFANEHHRVHYISQGAEGTVHKAVKFSSGGPQACAVKSVSLARMGLSRILNELKIGLGLKSRHVVPVREVFYEQDPATSEPCVLFTMELMHVSLWNVLDKWGAFQESTAALVAGHILAGVKYLHSRQILHGDLKPGNVMVSVDGVVKISDFGASVCGVTNNHLVQLRGTPRYMAREVLTGKGYGLKADMWSVGVMVHDILSGSGSTAPGFDTVGRLLLHYASVSLGPSFSGSAQDFVSRCLSIAVDARMSAEDAEKPQSCIFSGACGHIYDRVAAEEGTCPRIELRIPMKAMYRIPSSEPNGHVKAVKRSHAETRSVRNFVAGCRIEHTREKSTQSSILPNDRTFDRKFLANAGTDQLSSASKVWTACGVEEYLGNASDEHAKGTGGIYE</sequence>
<dbReference type="OrthoDB" id="40902at2759"/>
<dbReference type="SMART" id="SM00220">
    <property type="entry name" value="S_TKc"/>
    <property type="match status" value="1"/>
</dbReference>
<dbReference type="STRING" id="246404.A0A507FLQ9"/>
<dbReference type="GO" id="GO:0004672">
    <property type="term" value="F:protein kinase activity"/>
    <property type="evidence" value="ECO:0007669"/>
    <property type="project" value="InterPro"/>
</dbReference>
<dbReference type="InterPro" id="IPR050538">
    <property type="entry name" value="MAP_kinase_kinase_kinase"/>
</dbReference>
<gene>
    <name evidence="7" type="ORF">CcCBS67573_g01493</name>
</gene>
<dbReference type="Pfam" id="PF00069">
    <property type="entry name" value="Pkinase"/>
    <property type="match status" value="1"/>
</dbReference>
<evidence type="ECO:0000256" key="4">
    <source>
        <dbReference type="ARBA" id="ARBA00022840"/>
    </source>
</evidence>